<dbReference type="AlphaFoldDB" id="A0A1Y2AMM7"/>
<sequence>MVSNNSESSLIIYLRKQKKFITLVNSIQKAISSKDYRKQGYTFNSYVKKNWNISKAQAYRYLISAKVLDQLKEFKILPNYERLCKIISSLTKTHEQVTLLWKTVLRKVENRLDEIDTSFITKVWKELCEDEKYNYICHIENNIVNNNEDNKNKYSENKIFTENESNSNIISNNLSYSIISSSENSENCILINNNSSQNSYYPSPSFSEIELQSVNNNSSQISFIPSPSYIEADL</sequence>
<proteinExistence type="predicted"/>
<keyword evidence="2" id="KW-1185">Reference proteome</keyword>
<dbReference type="Proteomes" id="UP000193920">
    <property type="component" value="Unassembled WGS sequence"/>
</dbReference>
<accession>A0A1Y2AMM7</accession>
<protein>
    <submittedName>
        <fullName evidence="1">Uncharacterized protein</fullName>
    </submittedName>
</protein>
<organism evidence="1 2">
    <name type="scientific">Neocallimastix californiae</name>
    <dbReference type="NCBI Taxonomy" id="1754190"/>
    <lineage>
        <taxon>Eukaryota</taxon>
        <taxon>Fungi</taxon>
        <taxon>Fungi incertae sedis</taxon>
        <taxon>Chytridiomycota</taxon>
        <taxon>Chytridiomycota incertae sedis</taxon>
        <taxon>Neocallimastigomycetes</taxon>
        <taxon>Neocallimastigales</taxon>
        <taxon>Neocallimastigaceae</taxon>
        <taxon>Neocallimastix</taxon>
    </lineage>
</organism>
<reference evidence="1 2" key="1">
    <citation type="submission" date="2016-08" db="EMBL/GenBank/DDBJ databases">
        <title>A Parts List for Fungal Cellulosomes Revealed by Comparative Genomics.</title>
        <authorList>
            <consortium name="DOE Joint Genome Institute"/>
            <person name="Haitjema C.H."/>
            <person name="Gilmore S.P."/>
            <person name="Henske J.K."/>
            <person name="Solomon K.V."/>
            <person name="De Groot R."/>
            <person name="Kuo A."/>
            <person name="Mondo S.J."/>
            <person name="Salamov A.A."/>
            <person name="Labutti K."/>
            <person name="Zhao Z."/>
            <person name="Chiniquy J."/>
            <person name="Barry K."/>
            <person name="Brewer H.M."/>
            <person name="Purvine S.O."/>
            <person name="Wright A.T."/>
            <person name="Boxma B."/>
            <person name="Van Alen T."/>
            <person name="Hackstein J.H."/>
            <person name="Baker S.E."/>
            <person name="Grigoriev I.V."/>
            <person name="O'Malley M.A."/>
        </authorList>
    </citation>
    <scope>NUCLEOTIDE SEQUENCE [LARGE SCALE GENOMIC DNA]</scope>
    <source>
        <strain evidence="1 2">G1</strain>
    </source>
</reference>
<dbReference type="STRING" id="1754190.A0A1Y2AMM7"/>
<comment type="caution">
    <text evidence="1">The sequence shown here is derived from an EMBL/GenBank/DDBJ whole genome shotgun (WGS) entry which is preliminary data.</text>
</comment>
<dbReference type="EMBL" id="MCOG01000230">
    <property type="protein sequence ID" value="ORY23752.1"/>
    <property type="molecule type" value="Genomic_DNA"/>
</dbReference>
<dbReference type="OrthoDB" id="5595153at2759"/>
<gene>
    <name evidence="1" type="ORF">LY90DRAFT_514917</name>
</gene>
<name>A0A1Y2AMM7_9FUNG</name>
<evidence type="ECO:0000313" key="1">
    <source>
        <dbReference type="EMBL" id="ORY23752.1"/>
    </source>
</evidence>
<evidence type="ECO:0000313" key="2">
    <source>
        <dbReference type="Proteomes" id="UP000193920"/>
    </source>
</evidence>